<dbReference type="OrthoDB" id="10248435at2759"/>
<dbReference type="InterPro" id="IPR036877">
    <property type="entry name" value="SUI1_dom_sf"/>
</dbReference>
<dbReference type="FunFam" id="3.30.780.10:FF:000001">
    <property type="entry name" value="Eukaryotic translation initiation factor SUI1"/>
    <property type="match status" value="1"/>
</dbReference>
<evidence type="ECO:0000256" key="2">
    <source>
        <dbReference type="ARBA" id="ARBA00005422"/>
    </source>
</evidence>
<dbReference type="SUPFAM" id="SSF55159">
    <property type="entry name" value="eIF1-like"/>
    <property type="match status" value="1"/>
</dbReference>
<dbReference type="InterPro" id="IPR001950">
    <property type="entry name" value="SUI1"/>
</dbReference>
<sequence length="159" mass="17885">MIPLQPVCSVYNVAEMLLCNLSLELEQIDSRRYLCGGSINFQQPSFMSELDIQIPTAFDPFAEANAEDSGAGSKDYVHIRIQQRNGRKSLTTVQGLRKEFSYNKILKDLKKEFCCNGTVVQDPELGQVIQLQGDQRKNVSTFLVQAGIVKKEDIKIHGF</sequence>
<dbReference type="NCBIfam" id="TIGR01160">
    <property type="entry name" value="SUI1_MOF2"/>
    <property type="match status" value="1"/>
</dbReference>
<dbReference type="GO" id="GO:0003743">
    <property type="term" value="F:translation initiation factor activity"/>
    <property type="evidence" value="ECO:0007669"/>
    <property type="project" value="InterPro"/>
</dbReference>
<evidence type="ECO:0000259" key="5">
    <source>
        <dbReference type="PROSITE" id="PS50296"/>
    </source>
</evidence>
<proteinExistence type="inferred from homology"/>
<dbReference type="Proteomes" id="UP000288805">
    <property type="component" value="Unassembled WGS sequence"/>
</dbReference>
<dbReference type="Gene3D" id="3.30.780.10">
    <property type="entry name" value="SUI1-like domain"/>
    <property type="match status" value="1"/>
</dbReference>
<accession>A0A438DXX7</accession>
<reference evidence="6 7" key="1">
    <citation type="journal article" date="2018" name="PLoS Genet.">
        <title>Population sequencing reveals clonal diversity and ancestral inbreeding in the grapevine cultivar Chardonnay.</title>
        <authorList>
            <person name="Roach M.J."/>
            <person name="Johnson D.L."/>
            <person name="Bohlmann J."/>
            <person name="van Vuuren H.J."/>
            <person name="Jones S.J."/>
            <person name="Pretorius I.S."/>
            <person name="Schmidt S.A."/>
            <person name="Borneman A.R."/>
        </authorList>
    </citation>
    <scope>NUCLEOTIDE SEQUENCE [LARGE SCALE GENOMIC DNA]</scope>
    <source>
        <strain evidence="7">cv. Chardonnay</strain>
        <tissue evidence="6">Leaf</tissue>
    </source>
</reference>
<keyword evidence="4" id="KW-0648">Protein biosynthesis</keyword>
<comment type="similarity">
    <text evidence="2">Belongs to the SUI1 family.</text>
</comment>
<evidence type="ECO:0000313" key="7">
    <source>
        <dbReference type="Proteomes" id="UP000288805"/>
    </source>
</evidence>
<keyword evidence="3" id="KW-0810">Translation regulation</keyword>
<evidence type="ECO:0000256" key="1">
    <source>
        <dbReference type="ARBA" id="ARBA00003130"/>
    </source>
</evidence>
<dbReference type="CDD" id="cd11566">
    <property type="entry name" value="eIF1_SUI1"/>
    <property type="match status" value="1"/>
</dbReference>
<dbReference type="Pfam" id="PF01253">
    <property type="entry name" value="SUI1"/>
    <property type="match status" value="1"/>
</dbReference>
<dbReference type="PANTHER" id="PTHR10388">
    <property type="entry name" value="EUKARYOTIC TRANSLATION INITIATION FACTOR SUI1"/>
    <property type="match status" value="1"/>
</dbReference>
<evidence type="ECO:0000256" key="4">
    <source>
        <dbReference type="ARBA" id="ARBA00022917"/>
    </source>
</evidence>
<name>A0A438DXX7_VITVI</name>
<dbReference type="EMBL" id="QGNW01001462">
    <property type="protein sequence ID" value="RVW40319.1"/>
    <property type="molecule type" value="Genomic_DNA"/>
</dbReference>
<dbReference type="AlphaFoldDB" id="A0A438DXX7"/>
<organism evidence="6 7">
    <name type="scientific">Vitis vinifera</name>
    <name type="common">Grape</name>
    <dbReference type="NCBI Taxonomy" id="29760"/>
    <lineage>
        <taxon>Eukaryota</taxon>
        <taxon>Viridiplantae</taxon>
        <taxon>Streptophyta</taxon>
        <taxon>Embryophyta</taxon>
        <taxon>Tracheophyta</taxon>
        <taxon>Spermatophyta</taxon>
        <taxon>Magnoliopsida</taxon>
        <taxon>eudicotyledons</taxon>
        <taxon>Gunneridae</taxon>
        <taxon>Pentapetalae</taxon>
        <taxon>rosids</taxon>
        <taxon>Vitales</taxon>
        <taxon>Vitaceae</taxon>
        <taxon>Viteae</taxon>
        <taxon>Vitis</taxon>
    </lineage>
</organism>
<feature type="domain" description="SUI1" evidence="5">
    <location>
        <begin position="77"/>
        <end position="147"/>
    </location>
</feature>
<protein>
    <submittedName>
        <fullName evidence="6">Protein translation factor SUI1-like</fullName>
    </submittedName>
</protein>
<evidence type="ECO:0000256" key="3">
    <source>
        <dbReference type="ARBA" id="ARBA00022845"/>
    </source>
</evidence>
<comment type="function">
    <text evidence="1">Probably involved in translation.</text>
</comment>
<gene>
    <name evidence="6" type="primary">SUI1_1</name>
    <name evidence="6" type="ORF">CK203_082768</name>
</gene>
<dbReference type="InterPro" id="IPR005874">
    <property type="entry name" value="SUI1_euk"/>
</dbReference>
<comment type="caution">
    <text evidence="6">The sequence shown here is derived from an EMBL/GenBank/DDBJ whole genome shotgun (WGS) entry which is preliminary data.</text>
</comment>
<dbReference type="PROSITE" id="PS50296">
    <property type="entry name" value="SUI1"/>
    <property type="match status" value="1"/>
</dbReference>
<evidence type="ECO:0000313" key="6">
    <source>
        <dbReference type="EMBL" id="RVW40319.1"/>
    </source>
</evidence>
<dbReference type="GO" id="GO:0006417">
    <property type="term" value="P:regulation of translation"/>
    <property type="evidence" value="ECO:0007669"/>
    <property type="project" value="UniProtKB-KW"/>
</dbReference>
<dbReference type="GO" id="GO:0003729">
    <property type="term" value="F:mRNA binding"/>
    <property type="evidence" value="ECO:0007669"/>
    <property type="project" value="UniProtKB-ARBA"/>
</dbReference>